<dbReference type="RefSeq" id="WP_035246869.1">
    <property type="nucleotide sequence ID" value="NZ_AQQY01000001.1"/>
</dbReference>
<evidence type="ECO:0000313" key="3">
    <source>
        <dbReference type="Proteomes" id="UP000024836"/>
    </source>
</evidence>
<dbReference type="AlphaFoldDB" id="A0A058ZR31"/>
<dbReference type="STRING" id="1461693.ATO10_00930"/>
<keyword evidence="2" id="KW-0808">Transferase</keyword>
<evidence type="ECO:0000256" key="1">
    <source>
        <dbReference type="SAM" id="Phobius"/>
    </source>
</evidence>
<dbReference type="Proteomes" id="UP000024836">
    <property type="component" value="Unassembled WGS sequence"/>
</dbReference>
<keyword evidence="1" id="KW-0812">Transmembrane</keyword>
<name>A0A058ZR31_9RHOB</name>
<accession>A0A058ZR31</accession>
<organism evidence="2 3">
    <name type="scientific">Actibacterium atlanticum</name>
    <dbReference type="NCBI Taxonomy" id="1461693"/>
    <lineage>
        <taxon>Bacteria</taxon>
        <taxon>Pseudomonadati</taxon>
        <taxon>Pseudomonadota</taxon>
        <taxon>Alphaproteobacteria</taxon>
        <taxon>Rhodobacterales</taxon>
        <taxon>Roseobacteraceae</taxon>
        <taxon>Actibacterium</taxon>
    </lineage>
</organism>
<sequence>MSGKIIASLIVLISVLVGVGIYYQQIYAYYEPVSVDAVHGEVKLTSLVSGLPEVIPAESFEGIDAESSPLRYRACFSMPTSIATLTETYLIHEDPVPLIGPGWFDCFDAKSIGKALESGVAVGFMGQENITFGIDRVIAVFEDGRAYAWNQMNACGEAVFDGKPAPTGCPPAPEKN</sequence>
<dbReference type="PATRIC" id="fig|1461693.3.peg.194"/>
<dbReference type="InterPro" id="IPR045616">
    <property type="entry name" value="DUF6446"/>
</dbReference>
<dbReference type="EMBL" id="AQQY01000001">
    <property type="protein sequence ID" value="KCV83281.1"/>
    <property type="molecule type" value="Genomic_DNA"/>
</dbReference>
<evidence type="ECO:0000313" key="2">
    <source>
        <dbReference type="EMBL" id="KCV83281.1"/>
    </source>
</evidence>
<reference evidence="2 3" key="1">
    <citation type="submission" date="2013-04" db="EMBL/GenBank/DDBJ databases">
        <title>Shimia sp. 22II-S11-Z10 Genome Sequencing.</title>
        <authorList>
            <person name="Lai Q."/>
            <person name="Li G."/>
            <person name="Shao Z."/>
        </authorList>
    </citation>
    <scope>NUCLEOTIDE SEQUENCE [LARGE SCALE GENOMIC DNA]</scope>
    <source>
        <strain evidence="3">22II-S11-Z10</strain>
    </source>
</reference>
<dbReference type="eggNOG" id="ENOG50300PA">
    <property type="taxonomic scope" value="Bacteria"/>
</dbReference>
<keyword evidence="3" id="KW-1185">Reference proteome</keyword>
<keyword evidence="1" id="KW-1133">Transmembrane helix</keyword>
<proteinExistence type="predicted"/>
<keyword evidence="1" id="KW-0472">Membrane</keyword>
<comment type="caution">
    <text evidence="2">The sequence shown here is derived from an EMBL/GenBank/DDBJ whole genome shotgun (WGS) entry which is preliminary data.</text>
</comment>
<keyword evidence="2" id="KW-0418">Kinase</keyword>
<gene>
    <name evidence="2" type="ORF">ATO10_00930</name>
</gene>
<protein>
    <submittedName>
        <fullName evidence="2">Signal transduction histidine kinase regulating citrate/malate metabolism</fullName>
    </submittedName>
</protein>
<dbReference type="GO" id="GO:0016301">
    <property type="term" value="F:kinase activity"/>
    <property type="evidence" value="ECO:0007669"/>
    <property type="project" value="UniProtKB-KW"/>
</dbReference>
<feature type="transmembrane region" description="Helical" evidence="1">
    <location>
        <begin position="6"/>
        <end position="23"/>
    </location>
</feature>
<dbReference type="Pfam" id="PF20044">
    <property type="entry name" value="DUF6446"/>
    <property type="match status" value="1"/>
</dbReference>